<dbReference type="InterPro" id="IPR029063">
    <property type="entry name" value="SAM-dependent_MTases_sf"/>
</dbReference>
<evidence type="ECO:0000256" key="2">
    <source>
        <dbReference type="ARBA" id="ARBA00022679"/>
    </source>
</evidence>
<organism evidence="5 6">
    <name type="scientific">Candida verbasci</name>
    <dbReference type="NCBI Taxonomy" id="1227364"/>
    <lineage>
        <taxon>Eukaryota</taxon>
        <taxon>Fungi</taxon>
        <taxon>Dikarya</taxon>
        <taxon>Ascomycota</taxon>
        <taxon>Saccharomycotina</taxon>
        <taxon>Pichiomycetes</taxon>
        <taxon>Debaryomycetaceae</taxon>
        <taxon>Candida/Lodderomyces clade</taxon>
        <taxon>Candida</taxon>
    </lineage>
</organism>
<dbReference type="Gene3D" id="3.40.50.150">
    <property type="entry name" value="Vaccinia Virus protein VP39"/>
    <property type="match status" value="1"/>
</dbReference>
<dbReference type="Pfam" id="PF13847">
    <property type="entry name" value="Methyltransf_31"/>
    <property type="match status" value="1"/>
</dbReference>
<evidence type="ECO:0000256" key="1">
    <source>
        <dbReference type="ARBA" id="ARBA00022603"/>
    </source>
</evidence>
<dbReference type="InterPro" id="IPR025714">
    <property type="entry name" value="Methyltranfer_dom"/>
</dbReference>
<evidence type="ECO:0000313" key="6">
    <source>
        <dbReference type="Proteomes" id="UP001152885"/>
    </source>
</evidence>
<dbReference type="GO" id="GO:0008276">
    <property type="term" value="F:protein methyltransferase activity"/>
    <property type="evidence" value="ECO:0007669"/>
    <property type="project" value="InterPro"/>
</dbReference>
<keyword evidence="6" id="KW-1185">Reference proteome</keyword>
<keyword evidence="1" id="KW-0489">Methyltransferase</keyword>
<reference evidence="5" key="1">
    <citation type="submission" date="2022-12" db="EMBL/GenBank/DDBJ databases">
        <authorList>
            <person name="Brejova B."/>
        </authorList>
    </citation>
    <scope>NUCLEOTIDE SEQUENCE</scope>
</reference>
<evidence type="ECO:0000256" key="3">
    <source>
        <dbReference type="ARBA" id="ARBA00022691"/>
    </source>
</evidence>
<gene>
    <name evidence="5" type="ORF">CANVERA_P0469</name>
</gene>
<evidence type="ECO:0000259" key="4">
    <source>
        <dbReference type="Pfam" id="PF13847"/>
    </source>
</evidence>
<comment type="caution">
    <text evidence="5">The sequence shown here is derived from an EMBL/GenBank/DDBJ whole genome shotgun (WGS) entry which is preliminary data.</text>
</comment>
<accession>A0A9W4TS13</accession>
<dbReference type="SUPFAM" id="SSF53335">
    <property type="entry name" value="S-adenosyl-L-methionine-dependent methyltransferases"/>
    <property type="match status" value="1"/>
</dbReference>
<dbReference type="EMBL" id="CANTUO010000001">
    <property type="protein sequence ID" value="CAI5755952.1"/>
    <property type="molecule type" value="Genomic_DNA"/>
</dbReference>
<dbReference type="AlphaFoldDB" id="A0A9W4TS13"/>
<dbReference type="PANTHER" id="PTHR18895">
    <property type="entry name" value="HEMK METHYLTRANSFERASE"/>
    <property type="match status" value="1"/>
</dbReference>
<dbReference type="NCBIfam" id="TIGR00536">
    <property type="entry name" value="hemK_fam"/>
    <property type="match status" value="1"/>
</dbReference>
<protein>
    <recommendedName>
        <fullName evidence="4">Methyltransferase domain-containing protein</fullName>
    </recommendedName>
</protein>
<name>A0A9W4TS13_9ASCO</name>
<sequence length="298" mass="33929">MTRVTAKLIRQARSISPYLPPLLPANRSINQALLELKWIKCELPKNEWRKAVNKRLKWVPLQYILKTQPFGNLNILCKDGVLIPRWETEEWCMKLANLIKGLKLEKLSMIDACTGTGCISLLINDELKSTATNLDIHGFDVSGKAYDLAKENNEFHHLSVNFHLGDVFDEEILDKLQLTDVNLITSNPPYIPEEDYNKSVLLNGVSKSVKLHEPKLALVGNGEFYYNLLYNLVFPSSADGFVFELGYKEQADLVNEVAKLNGWRVGYMKDSAEKIRCVLGWKADGKFKSLKDLCSYVY</sequence>
<keyword evidence="3" id="KW-0949">S-adenosyl-L-methionine</keyword>
<dbReference type="InterPro" id="IPR050320">
    <property type="entry name" value="N5-glutamine_MTase"/>
</dbReference>
<dbReference type="CDD" id="cd02440">
    <property type="entry name" value="AdoMet_MTases"/>
    <property type="match status" value="1"/>
</dbReference>
<keyword evidence="2" id="KW-0808">Transferase</keyword>
<dbReference type="Proteomes" id="UP001152885">
    <property type="component" value="Unassembled WGS sequence"/>
</dbReference>
<dbReference type="GO" id="GO:0032259">
    <property type="term" value="P:methylation"/>
    <property type="evidence" value="ECO:0007669"/>
    <property type="project" value="UniProtKB-KW"/>
</dbReference>
<evidence type="ECO:0000313" key="5">
    <source>
        <dbReference type="EMBL" id="CAI5755952.1"/>
    </source>
</evidence>
<dbReference type="OrthoDB" id="269872at2759"/>
<dbReference type="InterPro" id="IPR004556">
    <property type="entry name" value="HemK-like"/>
</dbReference>
<dbReference type="PANTHER" id="PTHR18895:SF74">
    <property type="entry name" value="MTRF1L RELEASE FACTOR GLUTAMINE METHYLTRANSFERASE"/>
    <property type="match status" value="1"/>
</dbReference>
<feature type="domain" description="Methyltransferase" evidence="4">
    <location>
        <begin position="106"/>
        <end position="187"/>
    </location>
</feature>
<proteinExistence type="predicted"/>
<dbReference type="GO" id="GO:0005739">
    <property type="term" value="C:mitochondrion"/>
    <property type="evidence" value="ECO:0007669"/>
    <property type="project" value="TreeGrafter"/>
</dbReference>